<dbReference type="RefSeq" id="WP_154306748.1">
    <property type="nucleotide sequence ID" value="NZ_WKKI01000006.1"/>
</dbReference>
<name>A0A7X2IXH6_9BACI</name>
<protein>
    <submittedName>
        <fullName evidence="6">Molybdate ABC transporter substrate-binding protein</fullName>
    </submittedName>
</protein>
<dbReference type="SUPFAM" id="SSF53850">
    <property type="entry name" value="Periplasmic binding protein-like II"/>
    <property type="match status" value="1"/>
</dbReference>
<dbReference type="EMBL" id="WKKI01000006">
    <property type="protein sequence ID" value="MRX71610.1"/>
    <property type="molecule type" value="Genomic_DNA"/>
</dbReference>
<dbReference type="GO" id="GO:0015689">
    <property type="term" value="P:molybdate ion transport"/>
    <property type="evidence" value="ECO:0007669"/>
    <property type="project" value="InterPro"/>
</dbReference>
<feature type="binding site" evidence="5">
    <location>
        <position position="63"/>
    </location>
    <ligand>
        <name>molybdate</name>
        <dbReference type="ChEBI" id="CHEBI:36264"/>
    </ligand>
</feature>
<evidence type="ECO:0000256" key="3">
    <source>
        <dbReference type="ARBA" id="ARBA00022723"/>
    </source>
</evidence>
<dbReference type="PROSITE" id="PS51257">
    <property type="entry name" value="PROKAR_LIPOPROTEIN"/>
    <property type="match status" value="1"/>
</dbReference>
<evidence type="ECO:0000256" key="2">
    <source>
        <dbReference type="ARBA" id="ARBA00022505"/>
    </source>
</evidence>
<organism evidence="6 7">
    <name type="scientific">Metabacillus lacus</name>
    <dbReference type="NCBI Taxonomy" id="1983721"/>
    <lineage>
        <taxon>Bacteria</taxon>
        <taxon>Bacillati</taxon>
        <taxon>Bacillota</taxon>
        <taxon>Bacilli</taxon>
        <taxon>Bacillales</taxon>
        <taxon>Bacillaceae</taxon>
        <taxon>Metabacillus</taxon>
    </lineage>
</organism>
<evidence type="ECO:0000313" key="7">
    <source>
        <dbReference type="Proteomes" id="UP000448867"/>
    </source>
</evidence>
<dbReference type="Pfam" id="PF13531">
    <property type="entry name" value="SBP_bac_11"/>
    <property type="match status" value="1"/>
</dbReference>
<dbReference type="PIRSF" id="PIRSF004846">
    <property type="entry name" value="ModA"/>
    <property type="match status" value="1"/>
</dbReference>
<evidence type="ECO:0000313" key="6">
    <source>
        <dbReference type="EMBL" id="MRX71610.1"/>
    </source>
</evidence>
<comment type="similarity">
    <text evidence="1">Belongs to the bacterial solute-binding protein ModA family.</text>
</comment>
<dbReference type="PANTHER" id="PTHR30632:SF0">
    <property type="entry name" value="SULFATE-BINDING PROTEIN"/>
    <property type="match status" value="1"/>
</dbReference>
<dbReference type="GO" id="GO:0030973">
    <property type="term" value="F:molybdate ion binding"/>
    <property type="evidence" value="ECO:0007669"/>
    <property type="project" value="TreeGrafter"/>
</dbReference>
<reference evidence="6 7" key="1">
    <citation type="submission" date="2019-11" db="EMBL/GenBank/DDBJ databases">
        <title>Bacillus lacus genome.</title>
        <authorList>
            <person name="Allen C.J."/>
            <person name="Newman J.D."/>
        </authorList>
    </citation>
    <scope>NUCLEOTIDE SEQUENCE [LARGE SCALE GENOMIC DNA]</scope>
    <source>
        <strain evidence="6 7">KCTC 33946</strain>
    </source>
</reference>
<dbReference type="GO" id="GO:1901359">
    <property type="term" value="F:tungstate binding"/>
    <property type="evidence" value="ECO:0007669"/>
    <property type="project" value="UniProtKB-ARBA"/>
</dbReference>
<gene>
    <name evidence="6" type="primary">modA</name>
    <name evidence="6" type="ORF">GJU40_05395</name>
</gene>
<keyword evidence="2 5" id="KW-0500">Molybdenum</keyword>
<dbReference type="GO" id="GO:0046872">
    <property type="term" value="F:metal ion binding"/>
    <property type="evidence" value="ECO:0007669"/>
    <property type="project" value="UniProtKB-KW"/>
</dbReference>
<dbReference type="InterPro" id="IPR005950">
    <property type="entry name" value="ModA"/>
</dbReference>
<comment type="caution">
    <text evidence="6">The sequence shown here is derived from an EMBL/GenBank/DDBJ whole genome shotgun (WGS) entry which is preliminary data.</text>
</comment>
<keyword evidence="7" id="KW-1185">Reference proteome</keyword>
<feature type="binding site" evidence="5">
    <location>
        <position position="144"/>
    </location>
    <ligand>
        <name>molybdate</name>
        <dbReference type="ChEBI" id="CHEBI:36264"/>
    </ligand>
</feature>
<keyword evidence="4" id="KW-0732">Signal</keyword>
<dbReference type="InterPro" id="IPR050682">
    <property type="entry name" value="ModA/WtpA"/>
</dbReference>
<dbReference type="OrthoDB" id="9785015at2"/>
<feature type="binding site" evidence="5">
    <location>
        <position position="35"/>
    </location>
    <ligand>
        <name>molybdate</name>
        <dbReference type="ChEBI" id="CHEBI:36264"/>
    </ligand>
</feature>
<evidence type="ECO:0000256" key="4">
    <source>
        <dbReference type="ARBA" id="ARBA00022729"/>
    </source>
</evidence>
<proteinExistence type="inferred from homology"/>
<keyword evidence="3 5" id="KW-0479">Metal-binding</keyword>
<dbReference type="FunFam" id="3.40.190.10:FF:000035">
    <property type="entry name" value="Molybdate ABC transporter substrate-binding protein"/>
    <property type="match status" value="1"/>
</dbReference>
<dbReference type="AlphaFoldDB" id="A0A7X2IXH6"/>
<sequence length="258" mass="27907">MRHTVIILHVILVFFLCSCRGADGEDEILVSAAVSLSQPLQEIGEAFKEKYQQYSLTYHFGGSGSLKFQIEQGAPVDIFIPAAESDLMDLVRSHKADCRNIRKLVSNSLVLAVPKNSSNIHSFEDLADEAAGRVAAASPDTAPAGRYAVQVLAHFGISETAGDKILWAKDARQALLYVEEGQVDAGIVYRTDALSSNRVTIAEDAPSNSHSPIVYAAGLMEISKDKLAAKDFLAFLGTEEAKKIFCKHGFQGECTEGD</sequence>
<dbReference type="Proteomes" id="UP000448867">
    <property type="component" value="Unassembled WGS sequence"/>
</dbReference>
<feature type="binding site" evidence="5">
    <location>
        <position position="189"/>
    </location>
    <ligand>
        <name>molybdate</name>
        <dbReference type="ChEBI" id="CHEBI:36264"/>
    </ligand>
</feature>
<dbReference type="PANTHER" id="PTHR30632">
    <property type="entry name" value="MOLYBDATE-BINDING PERIPLASMIC PROTEIN"/>
    <property type="match status" value="1"/>
</dbReference>
<evidence type="ECO:0000256" key="5">
    <source>
        <dbReference type="PIRSR" id="PIRSR004846-1"/>
    </source>
</evidence>
<evidence type="ECO:0000256" key="1">
    <source>
        <dbReference type="ARBA" id="ARBA00009175"/>
    </source>
</evidence>
<accession>A0A7X2IXH6</accession>
<dbReference type="Gene3D" id="3.40.190.10">
    <property type="entry name" value="Periplasmic binding protein-like II"/>
    <property type="match status" value="2"/>
</dbReference>
<dbReference type="NCBIfam" id="TIGR01256">
    <property type="entry name" value="modA"/>
    <property type="match status" value="1"/>
</dbReference>